<gene>
    <name evidence="3" type="ORF">ACFSCT_02940</name>
</gene>
<keyword evidence="4" id="KW-1185">Reference proteome</keyword>
<dbReference type="PROSITE" id="PS00086">
    <property type="entry name" value="CYTOCHROME_P450"/>
    <property type="match status" value="1"/>
</dbReference>
<keyword evidence="2" id="KW-0408">Iron</keyword>
<dbReference type="Gene3D" id="1.10.630.10">
    <property type="entry name" value="Cytochrome P450"/>
    <property type="match status" value="1"/>
</dbReference>
<comment type="similarity">
    <text evidence="1 2">Belongs to the cytochrome P450 family.</text>
</comment>
<evidence type="ECO:0000313" key="4">
    <source>
        <dbReference type="Proteomes" id="UP001597213"/>
    </source>
</evidence>
<comment type="caution">
    <text evidence="3">The sequence shown here is derived from an EMBL/GenBank/DDBJ whole genome shotgun (WGS) entry which is preliminary data.</text>
</comment>
<protein>
    <submittedName>
        <fullName evidence="3">Cytochrome P450</fullName>
    </submittedName>
</protein>
<dbReference type="PANTHER" id="PTHR46696">
    <property type="entry name" value="P450, PUTATIVE (EUROFUNG)-RELATED"/>
    <property type="match status" value="1"/>
</dbReference>
<evidence type="ECO:0000313" key="3">
    <source>
        <dbReference type="EMBL" id="MFD1880670.1"/>
    </source>
</evidence>
<dbReference type="InterPro" id="IPR002397">
    <property type="entry name" value="Cyt_P450_B"/>
</dbReference>
<dbReference type="Pfam" id="PF00067">
    <property type="entry name" value="p450"/>
    <property type="match status" value="1"/>
</dbReference>
<organism evidence="3 4">
    <name type="scientific">Paracoccus pacificus</name>
    <dbReference type="NCBI Taxonomy" id="1463598"/>
    <lineage>
        <taxon>Bacteria</taxon>
        <taxon>Pseudomonadati</taxon>
        <taxon>Pseudomonadota</taxon>
        <taxon>Alphaproteobacteria</taxon>
        <taxon>Rhodobacterales</taxon>
        <taxon>Paracoccaceae</taxon>
        <taxon>Paracoccus</taxon>
    </lineage>
</organism>
<dbReference type="InterPro" id="IPR036396">
    <property type="entry name" value="Cyt_P450_sf"/>
</dbReference>
<dbReference type="RefSeq" id="WP_379140020.1">
    <property type="nucleotide sequence ID" value="NZ_JBHUEN010000006.1"/>
</dbReference>
<dbReference type="PRINTS" id="PR00359">
    <property type="entry name" value="BP450"/>
</dbReference>
<evidence type="ECO:0000256" key="2">
    <source>
        <dbReference type="RuleBase" id="RU000461"/>
    </source>
</evidence>
<name>A0ABW4R3S1_9RHOB</name>
<keyword evidence="2" id="KW-0503">Monooxygenase</keyword>
<dbReference type="Proteomes" id="UP001597213">
    <property type="component" value="Unassembled WGS sequence"/>
</dbReference>
<evidence type="ECO:0000256" key="1">
    <source>
        <dbReference type="ARBA" id="ARBA00010617"/>
    </source>
</evidence>
<sequence>MTVTEATRYTPDWLAQIDPVLLEQELSRDPYPIYARLREDTPIAWVPSMKMWLVTRWNEVRQVAMDSQHFHGASDPAHMRLFGQGNVLSSEGELHTELRSFIDPHLRKNRVPAYVDDLVRPIARKVLAGIKDKGRGDIVTEYLEPVSVRAVGDFLGLKDVPSDQLRRWFYGLGAALVNKGMDEHGNFLVPEPQQHADVIKAEIRGIVDPILERVRSQPDNTGLSHWVHDATLDGKPRSNEFIYPTLFVTLLGGMQEPGHGAASTLLGLFSRPEQLDAVRGDYSLIDVANHEGFRWISPIGIYTRRVVGEVEVAGVKLTEGEIIAGSMASANRDPAQFPDGDDYDLRRPTKAHMAFNTGAHACAGRYFGSAIQRIALEEMFDTLPDLARDPEGSPKVHGWFFRATVNLPVVWRV</sequence>
<dbReference type="EMBL" id="JBHUEN010000006">
    <property type="protein sequence ID" value="MFD1880670.1"/>
    <property type="molecule type" value="Genomic_DNA"/>
</dbReference>
<dbReference type="InterPro" id="IPR017972">
    <property type="entry name" value="Cyt_P450_CS"/>
</dbReference>
<keyword evidence="2" id="KW-0349">Heme</keyword>
<dbReference type="PANTHER" id="PTHR46696:SF1">
    <property type="entry name" value="CYTOCHROME P450 YJIB-RELATED"/>
    <property type="match status" value="1"/>
</dbReference>
<keyword evidence="2" id="KW-0479">Metal-binding</keyword>
<dbReference type="InterPro" id="IPR001128">
    <property type="entry name" value="Cyt_P450"/>
</dbReference>
<dbReference type="SUPFAM" id="SSF48264">
    <property type="entry name" value="Cytochrome P450"/>
    <property type="match status" value="1"/>
</dbReference>
<accession>A0ABW4R3S1</accession>
<keyword evidence="2" id="KW-0560">Oxidoreductase</keyword>
<proteinExistence type="inferred from homology"/>
<reference evidence="4" key="1">
    <citation type="journal article" date="2019" name="Int. J. Syst. Evol. Microbiol.">
        <title>The Global Catalogue of Microorganisms (GCM) 10K type strain sequencing project: providing services to taxonomists for standard genome sequencing and annotation.</title>
        <authorList>
            <consortium name="The Broad Institute Genomics Platform"/>
            <consortium name="The Broad Institute Genome Sequencing Center for Infectious Disease"/>
            <person name="Wu L."/>
            <person name="Ma J."/>
        </authorList>
    </citation>
    <scope>NUCLEOTIDE SEQUENCE [LARGE SCALE GENOMIC DNA]</scope>
    <source>
        <strain evidence="4">CCUG 56029</strain>
    </source>
</reference>